<reference evidence="2 3" key="1">
    <citation type="submission" date="2016-10" db="EMBL/GenBank/DDBJ databases">
        <authorList>
            <person name="de Groot N.N."/>
        </authorList>
    </citation>
    <scope>NUCLEOTIDE SEQUENCE [LARGE SCALE GENOMIC DNA]</scope>
    <source>
        <strain evidence="2 3">DSM 9179</strain>
    </source>
</reference>
<organism evidence="2 3">
    <name type="scientific">[Clostridium] fimetarium</name>
    <dbReference type="NCBI Taxonomy" id="99656"/>
    <lineage>
        <taxon>Bacteria</taxon>
        <taxon>Bacillati</taxon>
        <taxon>Bacillota</taxon>
        <taxon>Clostridia</taxon>
        <taxon>Lachnospirales</taxon>
        <taxon>Lachnospiraceae</taxon>
    </lineage>
</organism>
<dbReference type="STRING" id="99656.SAMN05421659_102248"/>
<keyword evidence="1" id="KW-0472">Membrane</keyword>
<feature type="transmembrane region" description="Helical" evidence="1">
    <location>
        <begin position="53"/>
        <end position="74"/>
    </location>
</feature>
<dbReference type="AlphaFoldDB" id="A0A1I0MYE5"/>
<accession>A0A1I0MYE5</accession>
<dbReference type="RefSeq" id="WP_092450661.1">
    <property type="nucleotide sequence ID" value="NZ_FOJI01000002.1"/>
</dbReference>
<gene>
    <name evidence="2" type="ORF">SAMN05421659_102248</name>
</gene>
<keyword evidence="1" id="KW-1133">Transmembrane helix</keyword>
<keyword evidence="3" id="KW-1185">Reference proteome</keyword>
<name>A0A1I0MYE5_9FIRM</name>
<proteinExistence type="predicted"/>
<evidence type="ECO:0000313" key="3">
    <source>
        <dbReference type="Proteomes" id="UP000199701"/>
    </source>
</evidence>
<evidence type="ECO:0000313" key="2">
    <source>
        <dbReference type="EMBL" id="SEV93772.1"/>
    </source>
</evidence>
<keyword evidence="1" id="KW-0812">Transmembrane</keyword>
<feature type="transmembrane region" description="Helical" evidence="1">
    <location>
        <begin position="20"/>
        <end position="41"/>
    </location>
</feature>
<protein>
    <submittedName>
        <fullName evidence="2">Uncharacterized protein</fullName>
    </submittedName>
</protein>
<dbReference type="Proteomes" id="UP000199701">
    <property type="component" value="Unassembled WGS sequence"/>
</dbReference>
<evidence type="ECO:0000256" key="1">
    <source>
        <dbReference type="SAM" id="Phobius"/>
    </source>
</evidence>
<sequence>MEIKKNSLMEKIFQFFVRHWILSTLVSTIASLFFITVQILGNKFNWFNEDGVIRTPVMIAFWICFIISLLYTLLKAKQDLVFSKNNISEKAILNEVISCNNAIHTKNYYRLIDNIGKKNNGNPSVIMYDYKQEGGELLEQLNICLAKTLNLQRERIGLSICVRLNNEQEWKTFSRLNTSNNSQINILFNEKQSTAYKLINENIPFIFIFDKTKSYKEHSYVKSSKDGKDVQGSIICINVSLCSGGTKYMDAILSITTYEIKICEEQETADVEHTIKDIIIPGFEKYLDLLLFKYYLNARAK</sequence>
<dbReference type="EMBL" id="FOJI01000002">
    <property type="protein sequence ID" value="SEV93772.1"/>
    <property type="molecule type" value="Genomic_DNA"/>
</dbReference>